<dbReference type="InterPro" id="IPR007751">
    <property type="entry name" value="DUF676_lipase-like"/>
</dbReference>
<proteinExistence type="predicted"/>
<evidence type="ECO:0000313" key="3">
    <source>
        <dbReference type="EMBL" id="KAF8411048.1"/>
    </source>
</evidence>
<evidence type="ECO:0000256" key="1">
    <source>
        <dbReference type="SAM" id="MobiDB-lite"/>
    </source>
</evidence>
<dbReference type="InterPro" id="IPR044294">
    <property type="entry name" value="Lipase-like"/>
</dbReference>
<feature type="compositionally biased region" description="Basic residues" evidence="1">
    <location>
        <begin position="267"/>
        <end position="289"/>
    </location>
</feature>
<feature type="domain" description="DUF676" evidence="2">
    <location>
        <begin position="549"/>
        <end position="626"/>
    </location>
</feature>
<dbReference type="EMBL" id="JABCRI010000002">
    <property type="protein sequence ID" value="KAF8411048.1"/>
    <property type="molecule type" value="Genomic_DNA"/>
</dbReference>
<protein>
    <recommendedName>
        <fullName evidence="2">DUF676 domain-containing protein</fullName>
    </recommendedName>
</protein>
<keyword evidence="4" id="KW-1185">Reference proteome</keyword>
<dbReference type="Pfam" id="PF05057">
    <property type="entry name" value="DUF676"/>
    <property type="match status" value="1"/>
</dbReference>
<reference evidence="3 4" key="1">
    <citation type="submission" date="2020-04" db="EMBL/GenBank/DDBJ databases">
        <title>Plant Genome Project.</title>
        <authorList>
            <person name="Zhang R.-G."/>
        </authorList>
    </citation>
    <scope>NUCLEOTIDE SEQUENCE [LARGE SCALE GENOMIC DNA]</scope>
    <source>
        <strain evidence="3">YNK0</strain>
        <tissue evidence="3">Leaf</tissue>
    </source>
</reference>
<feature type="region of interest" description="Disordered" evidence="1">
    <location>
        <begin position="344"/>
        <end position="368"/>
    </location>
</feature>
<gene>
    <name evidence="3" type="ORF">HHK36_003587</name>
</gene>
<name>A0A835DP36_TETSI</name>
<dbReference type="AlphaFoldDB" id="A0A835DP36"/>
<feature type="region of interest" description="Disordered" evidence="1">
    <location>
        <begin position="266"/>
        <end position="296"/>
    </location>
</feature>
<dbReference type="PANTHER" id="PTHR12482">
    <property type="entry name" value="LIPASE ROG1-RELATED-RELATED"/>
    <property type="match status" value="1"/>
</dbReference>
<accession>A0A835DP36</accession>
<sequence length="627" mass="69810">MFHWGSRGVRRLGGGLKINQQIIPEDEEISVFPFEERRAIYHAKKASNLALLCRSIPIPVGNRNVVGFRRWWPEANSLSYTCFSKPRWLLVKGIPFHLWIPSVLGKVGALCGGLVEIHPSTVEMSDLSFAKIKVKGELNRIPRRISLEFQSIIYPVELSVWEVELCDNCKMWPESMEIRYRRSWVVADGEISGKGGPRVPSGLDAITRDSGQISNFKPMRAEPDLIPVETAGVYGANDKMEEAGELISQKDPIRRLQSAKQAVGFMKGRRKARNRQRRARRQRLRRQRRLGVSVSRSGSVKIASELVQRVRSEKDQACEFGPSSNGPNQLGETLSSVESRLVETDQRGDEAQPSYDQPTTLGSEDPFGVNPIITCDNTTQTKKNCAVFSKSLGLQSVARDQAVGGPSSIDPLFQQVKSILQRHKADSPSLNSSPCRVSEAVGLDQVGELDQQSSRMESRNRVEFPIGDLEVLAKNHSEVSKVASSVVRQGSEEGDIMEVVSPNSSSSFSCSSPQGLFRQKLEPRFLHKNLAYNAFYELENTNCVISVFTFQLPMLLGVPILEKLAPPIATFFVGRTGRQLFLTDGRPSRPPLLLRMASDCEDGKFISALGAFICRTLYANVSYDRIP</sequence>
<evidence type="ECO:0000313" key="4">
    <source>
        <dbReference type="Proteomes" id="UP000655225"/>
    </source>
</evidence>
<dbReference type="Proteomes" id="UP000655225">
    <property type="component" value="Unassembled WGS sequence"/>
</dbReference>
<evidence type="ECO:0000259" key="2">
    <source>
        <dbReference type="Pfam" id="PF05057"/>
    </source>
</evidence>
<comment type="caution">
    <text evidence="3">The sequence shown here is derived from an EMBL/GenBank/DDBJ whole genome shotgun (WGS) entry which is preliminary data.</text>
</comment>
<organism evidence="3 4">
    <name type="scientific">Tetracentron sinense</name>
    <name type="common">Spur-leaf</name>
    <dbReference type="NCBI Taxonomy" id="13715"/>
    <lineage>
        <taxon>Eukaryota</taxon>
        <taxon>Viridiplantae</taxon>
        <taxon>Streptophyta</taxon>
        <taxon>Embryophyta</taxon>
        <taxon>Tracheophyta</taxon>
        <taxon>Spermatophyta</taxon>
        <taxon>Magnoliopsida</taxon>
        <taxon>Trochodendrales</taxon>
        <taxon>Trochodendraceae</taxon>
        <taxon>Tetracentron</taxon>
    </lineage>
</organism>
<dbReference type="PANTHER" id="PTHR12482:SF11">
    <property type="entry name" value="LIPASE YOR059C ISOFORM X1"/>
    <property type="match status" value="1"/>
</dbReference>